<feature type="domain" description="Minor tail T" evidence="1">
    <location>
        <begin position="20"/>
        <end position="96"/>
    </location>
</feature>
<evidence type="ECO:0000313" key="2">
    <source>
        <dbReference type="EMBL" id="TFU28805.1"/>
    </source>
</evidence>
<comment type="caution">
    <text evidence="2">The sequence shown here is derived from an EMBL/GenBank/DDBJ whole genome shotgun (WGS) entry which is preliminary data.</text>
</comment>
<proteinExistence type="predicted"/>
<accession>A0A9X8VB63</accession>
<sequence>MRLAREFKRPDWRRMLSEISASELGEWAAFYRENHFSDGLLDAQFSSLKAMLVALNTTGDDPIYPSDYSLLTPPEPEIEQTDDDLMLIGEGIFGGVRYG</sequence>
<gene>
    <name evidence="2" type="ORF">E0L31_33420</name>
</gene>
<dbReference type="RefSeq" id="WP_212563387.1">
    <property type="nucleotide sequence ID" value="NZ_SPSG02000072.1"/>
</dbReference>
<organism evidence="2">
    <name type="scientific">Serratia marcescens</name>
    <dbReference type="NCBI Taxonomy" id="615"/>
    <lineage>
        <taxon>Bacteria</taxon>
        <taxon>Pseudomonadati</taxon>
        <taxon>Pseudomonadota</taxon>
        <taxon>Gammaproteobacteria</taxon>
        <taxon>Enterobacterales</taxon>
        <taxon>Yersiniaceae</taxon>
        <taxon>Serratia</taxon>
    </lineage>
</organism>
<dbReference type="Pfam" id="PF06223">
    <property type="entry name" value="Phage_tail_T"/>
    <property type="match status" value="1"/>
</dbReference>
<dbReference type="EMBL" id="SPSG01004751">
    <property type="protein sequence ID" value="TFU28805.1"/>
    <property type="molecule type" value="Genomic_DNA"/>
</dbReference>
<evidence type="ECO:0000259" key="1">
    <source>
        <dbReference type="Pfam" id="PF06223"/>
    </source>
</evidence>
<name>A0A9X8VB63_SERMA</name>
<protein>
    <submittedName>
        <fullName evidence="2">Phage tail assembly protein T</fullName>
    </submittedName>
</protein>
<dbReference type="InterPro" id="IPR009350">
    <property type="entry name" value="Phage_tail_T"/>
</dbReference>
<dbReference type="AlphaFoldDB" id="A0A9X8VB63"/>
<reference evidence="2" key="1">
    <citation type="submission" date="2019-03" db="EMBL/GenBank/DDBJ databases">
        <title>Serratia marcescens strain N2 draft genome.</title>
        <authorList>
            <person name="Yassin A."/>
            <person name="El-Kenawy N."/>
            <person name="Youssef N.H."/>
        </authorList>
    </citation>
    <scope>NUCLEOTIDE SEQUENCE [LARGE SCALE GENOMIC DNA]</scope>
    <source>
        <strain evidence="2">N2</strain>
    </source>
</reference>
<dbReference type="NCBIfam" id="TIGR01715">
    <property type="entry name" value="phage_lam_T"/>
    <property type="match status" value="1"/>
</dbReference>